<dbReference type="Pfam" id="PF25766">
    <property type="entry name" value="TPR_RPAP1"/>
    <property type="match status" value="1"/>
</dbReference>
<dbReference type="STRING" id="181874.A0A409VEI8"/>
<dbReference type="OrthoDB" id="348201at2759"/>
<comment type="caution">
    <text evidence="9">The sequence shown here is derived from an EMBL/GenBank/DDBJ whole genome shotgun (WGS) entry which is preliminary data.</text>
</comment>
<feature type="domain" description="RPAP1 C-terminal" evidence="6">
    <location>
        <begin position="305"/>
        <end position="371"/>
    </location>
</feature>
<sequence>MASNSPIIGSIIERKPGSAFNSTRKPQQSTGKTGFPVVQHRSQSAFARSREQARKSASTPQTKTVPEVKSSATIPPVAAQEVSSSWRDQISRENEAKVASMSEAEIEEERRQILERFGANIGDVLKRAKIAREKLKEKGTQIVDATNVDSKDAPVPVILEERKPVERARSPPPPAIVTPATTRPSSRADRRLRFADLEPQDVYVYDSAHASPEKRVMALPPPRPEDEGTTTSIGTFKSAKGKLAAIPAAEGKVSTKPTIPKGKPQPELVTPELIRRRYFPNAPKDDPNLAWTTDLPANPDTVTNSVRFDLHGNPIPPSVSATLPTHLGLHHHAEGAHAGYTLDDIFLLSRSTVPAQRATMLGVLARIAHKLGNSLDVKPSGLEEFSGREEELRKRILAAGIEAMTERGGVGTAAIEAIWECVVGWDTRLAGVTSVEIGSTANSTINSLPFDHLLPEIANIIRQGDLPPESMSQLLGILYRFAQQSIALTSAIANTPRMLDTVVQSFLLSPVSPHEGPIPPSPFALDFLSLLASSSREIAKEVGDMADSFLRFVSFLPSASPFAPDLTVSLITCTLHFYKILASYGFATKIPGMAVTQFTQLEQYVISDECQSQALKIVWAELVEVWTICAIDPHQTTPPHEIRWSQISSWSWNSGLQDLQLYSETDERTWKMWTASWNALAAWLEGSKVNGVRGGDEERFSFLDCNKDDFEAQDGRFRLLVNALMDKLEVGLGGLDADKSNAFESFSSQAALLSALIRVWLACIPPHTEGPPSSPPFTLPLPRISAFLSRLISHPFWSFAWTSNPRLVPFYRNVSGLAARYLELSKRLPDTSSDLWTGQALAILSRQRPGDEQFCMSVIEEVLKGITSEWAVERGIDVPQPIWQNGGLAILLPFFRFIVQPQAGVNTGPLHPTVDSIKATSTLRLPFPSSESKGLPLYHDWTMGAMDHLLRSADSPVFKSLPETWNASEVDVTRASLFFSKISQEVLRKGGLESFAMSAEETCFSCMKIFMLEHGQPQSDSTEEVYRDPIVERYMKSLLQPYTNGSDAPLLHGPDNLEKVATRFLGSEVPFFQFYTDFVALYDAVSFSHPIFARLLLPPTSMKYPIDYRKHLWCDFNHVLKTVRVQPQDLFVKDVRDYLYPVESDPQLLGSYLGSLLKGFLAESLRLIALHHIACCIWSDLQPEKVKVQQERASKMLLAIVGQGSPELVKEIVLYQQRETGSALLPPNCFEGVVKSRLDDALRLGGPVVRDRLAPLFS</sequence>
<protein>
    <recommendedName>
        <fullName evidence="11">RNA polymerase II-associated protein 1 C-terminal domain-containing protein</fullName>
    </recommendedName>
</protein>
<keyword evidence="4" id="KW-0539">Nucleus</keyword>
<feature type="domain" description="RPAP1/MINIYO-like TPR repeats" evidence="8">
    <location>
        <begin position="1022"/>
        <end position="1175"/>
    </location>
</feature>
<dbReference type="InterPro" id="IPR013929">
    <property type="entry name" value="RPAP1_C"/>
</dbReference>
<dbReference type="Proteomes" id="UP000284842">
    <property type="component" value="Unassembled WGS sequence"/>
</dbReference>
<evidence type="ECO:0000259" key="8">
    <source>
        <dbReference type="Pfam" id="PF25766"/>
    </source>
</evidence>
<evidence type="ECO:0000313" key="10">
    <source>
        <dbReference type="Proteomes" id="UP000284842"/>
    </source>
</evidence>
<dbReference type="AlphaFoldDB" id="A0A409VEI8"/>
<dbReference type="Pfam" id="PF08621">
    <property type="entry name" value="RPAP1_N"/>
    <property type="match status" value="1"/>
</dbReference>
<dbReference type="InterPro" id="IPR057989">
    <property type="entry name" value="TPR_RPAP1/MINIYO-like"/>
</dbReference>
<evidence type="ECO:0008006" key="11">
    <source>
        <dbReference type="Google" id="ProtNLM"/>
    </source>
</evidence>
<name>A0A409VEI8_9AGAR</name>
<evidence type="ECO:0000259" key="7">
    <source>
        <dbReference type="Pfam" id="PF08621"/>
    </source>
</evidence>
<accession>A0A409VEI8</accession>
<evidence type="ECO:0000256" key="1">
    <source>
        <dbReference type="ARBA" id="ARBA00004123"/>
    </source>
</evidence>
<evidence type="ECO:0000313" key="9">
    <source>
        <dbReference type="EMBL" id="PPQ63587.1"/>
    </source>
</evidence>
<feature type="region of interest" description="Disordered" evidence="5">
    <location>
        <begin position="165"/>
        <end position="187"/>
    </location>
</feature>
<dbReference type="InterPro" id="IPR013930">
    <property type="entry name" value="RPAP1_N"/>
</dbReference>
<evidence type="ECO:0000256" key="5">
    <source>
        <dbReference type="SAM" id="MobiDB-lite"/>
    </source>
</evidence>
<organism evidence="9 10">
    <name type="scientific">Panaeolus cyanescens</name>
    <dbReference type="NCBI Taxonomy" id="181874"/>
    <lineage>
        <taxon>Eukaryota</taxon>
        <taxon>Fungi</taxon>
        <taxon>Dikarya</taxon>
        <taxon>Basidiomycota</taxon>
        <taxon>Agaricomycotina</taxon>
        <taxon>Agaricomycetes</taxon>
        <taxon>Agaricomycetidae</taxon>
        <taxon>Agaricales</taxon>
        <taxon>Agaricineae</taxon>
        <taxon>Galeropsidaceae</taxon>
        <taxon>Panaeolus</taxon>
    </lineage>
</organism>
<proteinExistence type="inferred from homology"/>
<dbReference type="InterPro" id="IPR039913">
    <property type="entry name" value="RPAP1/Rba50"/>
</dbReference>
<dbReference type="EMBL" id="NHTK01006117">
    <property type="protein sequence ID" value="PPQ63587.1"/>
    <property type="molecule type" value="Genomic_DNA"/>
</dbReference>
<dbReference type="GO" id="GO:0006366">
    <property type="term" value="P:transcription by RNA polymerase II"/>
    <property type="evidence" value="ECO:0007669"/>
    <property type="project" value="InterPro"/>
</dbReference>
<evidence type="ECO:0000256" key="4">
    <source>
        <dbReference type="ARBA" id="ARBA00023242"/>
    </source>
</evidence>
<evidence type="ECO:0000259" key="6">
    <source>
        <dbReference type="Pfam" id="PF08620"/>
    </source>
</evidence>
<dbReference type="PANTHER" id="PTHR21483:SF18">
    <property type="entry name" value="RNA POLYMERASE II-ASSOCIATED PROTEIN 1"/>
    <property type="match status" value="1"/>
</dbReference>
<dbReference type="PANTHER" id="PTHR21483">
    <property type="entry name" value="RNA POLYMERASE II-ASSOCIATED PROTEIN 1"/>
    <property type="match status" value="1"/>
</dbReference>
<evidence type="ECO:0000256" key="3">
    <source>
        <dbReference type="ARBA" id="ARBA00023163"/>
    </source>
</evidence>
<feature type="domain" description="RPAP1 N-terminal" evidence="7">
    <location>
        <begin position="89"/>
        <end position="128"/>
    </location>
</feature>
<evidence type="ECO:0000256" key="2">
    <source>
        <dbReference type="ARBA" id="ARBA00009953"/>
    </source>
</evidence>
<keyword evidence="3" id="KW-0804">Transcription</keyword>
<feature type="region of interest" description="Disordered" evidence="5">
    <location>
        <begin position="1"/>
        <end position="88"/>
    </location>
</feature>
<gene>
    <name evidence="9" type="ORF">CVT24_004447</name>
</gene>
<dbReference type="InParanoid" id="A0A409VEI8"/>
<feature type="compositionally biased region" description="Polar residues" evidence="5">
    <location>
        <begin position="19"/>
        <end position="32"/>
    </location>
</feature>
<reference evidence="9 10" key="1">
    <citation type="journal article" date="2018" name="Evol. Lett.">
        <title>Horizontal gene cluster transfer increased hallucinogenic mushroom diversity.</title>
        <authorList>
            <person name="Reynolds H.T."/>
            <person name="Vijayakumar V."/>
            <person name="Gluck-Thaler E."/>
            <person name="Korotkin H.B."/>
            <person name="Matheny P.B."/>
            <person name="Slot J.C."/>
        </authorList>
    </citation>
    <scope>NUCLEOTIDE SEQUENCE [LARGE SCALE GENOMIC DNA]</scope>
    <source>
        <strain evidence="9 10">2629</strain>
    </source>
</reference>
<feature type="compositionally biased region" description="Polar residues" evidence="5">
    <location>
        <begin position="55"/>
        <end position="64"/>
    </location>
</feature>
<comment type="subcellular location">
    <subcellularLocation>
        <location evidence="1">Nucleus</location>
    </subcellularLocation>
</comment>
<keyword evidence="10" id="KW-1185">Reference proteome</keyword>
<dbReference type="Pfam" id="PF08620">
    <property type="entry name" value="RPAP1_C"/>
    <property type="match status" value="1"/>
</dbReference>
<comment type="similarity">
    <text evidence="2">Belongs to the RPAP1 family.</text>
</comment>